<organism evidence="1 2">
    <name type="scientific">Perkinsus olseni</name>
    <name type="common">Perkinsus atlanticus</name>
    <dbReference type="NCBI Taxonomy" id="32597"/>
    <lineage>
        <taxon>Eukaryota</taxon>
        <taxon>Sar</taxon>
        <taxon>Alveolata</taxon>
        <taxon>Perkinsozoa</taxon>
        <taxon>Perkinsea</taxon>
        <taxon>Perkinsida</taxon>
        <taxon>Perkinsidae</taxon>
        <taxon>Perkinsus</taxon>
    </lineage>
</organism>
<evidence type="ECO:0000313" key="1">
    <source>
        <dbReference type="EMBL" id="KAF4717564.1"/>
    </source>
</evidence>
<evidence type="ECO:0000313" key="2">
    <source>
        <dbReference type="Proteomes" id="UP000574390"/>
    </source>
</evidence>
<gene>
    <name evidence="1" type="ORF">FOZ62_000513</name>
</gene>
<sequence>QALKFGRAISTKESHESLYSADCGRREGELVAEDLRQSVNALPYMCNVALTDIDISVVKVAQTGDTRGVRNISVCQAAHGSSSIAFSVDKWTKEVSTTEFQCNNYNWLHDMFDGGLQMIAIDGIYYDVVHDKEHIRGPLAKILLDRFRGGPVTEDSCRKMVSGMRALASQQRNTSLFDHLCSSYYLLTDRLLLDPQVHRSRFWKLDHQSWIPRSCRGGTGSCGYGQAGMILKSRWISSRDLRIPVAAMEGVGIEVQQMAYDRKGVEQVIPVCRVTKGMNSLTFAFNTRSTNFESVDLKCGSKNWWHDPITRVLIEETITGLCLIVEDPLSRISDVIASSTLETVPIMTRQFCGDATVNLQRLSVAMGYDSISDALCAAYRKCSEDPKVEKSVCGQINRWVLKGRVH</sequence>
<protein>
    <submittedName>
        <fullName evidence="1">Uncharacterized protein</fullName>
    </submittedName>
</protein>
<accession>A0A7J6RA79</accession>
<dbReference type="EMBL" id="JABANM010023632">
    <property type="protein sequence ID" value="KAF4717564.1"/>
    <property type="molecule type" value="Genomic_DNA"/>
</dbReference>
<dbReference type="Proteomes" id="UP000574390">
    <property type="component" value="Unassembled WGS sequence"/>
</dbReference>
<reference evidence="1 2" key="1">
    <citation type="submission" date="2020-04" db="EMBL/GenBank/DDBJ databases">
        <title>Perkinsus olseni comparative genomics.</title>
        <authorList>
            <person name="Bogema D.R."/>
        </authorList>
    </citation>
    <scope>NUCLEOTIDE SEQUENCE [LARGE SCALE GENOMIC DNA]</scope>
    <source>
        <strain evidence="1">ATCC PRA-205</strain>
    </source>
</reference>
<feature type="non-terminal residue" evidence="1">
    <location>
        <position position="1"/>
    </location>
</feature>
<name>A0A7J6RA79_PEROL</name>
<dbReference type="AlphaFoldDB" id="A0A7J6RA79"/>
<comment type="caution">
    <text evidence="1">The sequence shown here is derived from an EMBL/GenBank/DDBJ whole genome shotgun (WGS) entry which is preliminary data.</text>
</comment>
<proteinExistence type="predicted"/>